<dbReference type="SUPFAM" id="SSF88713">
    <property type="entry name" value="Glycoside hydrolase/deacetylase"/>
    <property type="match status" value="1"/>
</dbReference>
<keyword evidence="5" id="KW-0119">Carbohydrate metabolism</keyword>
<dbReference type="Pfam" id="PF04794">
    <property type="entry name" value="YdjC"/>
    <property type="match status" value="1"/>
</dbReference>
<dbReference type="KEGG" id="ddt:AAY81_04450"/>
<protein>
    <submittedName>
        <fullName evidence="6">YdjC-like protein</fullName>
    </submittedName>
</protein>
<keyword evidence="7" id="KW-1185">Reference proteome</keyword>
<dbReference type="GO" id="GO:0019213">
    <property type="term" value="F:deacetylase activity"/>
    <property type="evidence" value="ECO:0007669"/>
    <property type="project" value="TreeGrafter"/>
</dbReference>
<evidence type="ECO:0000313" key="6">
    <source>
        <dbReference type="EMBL" id="SEO79552.1"/>
    </source>
</evidence>
<dbReference type="AlphaFoldDB" id="A0A172RXP4"/>
<dbReference type="InterPro" id="IPR011330">
    <property type="entry name" value="Glyco_hydro/deAcase_b/a-brl"/>
</dbReference>
<dbReference type="OrthoDB" id="9774177at2"/>
<dbReference type="InterPro" id="IPR006879">
    <property type="entry name" value="YdjC-like"/>
</dbReference>
<evidence type="ECO:0000256" key="2">
    <source>
        <dbReference type="ARBA" id="ARBA00022723"/>
    </source>
</evidence>
<dbReference type="STRING" id="79604.AAY81_04450"/>
<organism evidence="6 7">
    <name type="scientific">Denitrobacterium detoxificans</name>
    <dbReference type="NCBI Taxonomy" id="79604"/>
    <lineage>
        <taxon>Bacteria</taxon>
        <taxon>Bacillati</taxon>
        <taxon>Actinomycetota</taxon>
        <taxon>Coriobacteriia</taxon>
        <taxon>Eggerthellales</taxon>
        <taxon>Eggerthellaceae</taxon>
        <taxon>Denitrobacterium</taxon>
    </lineage>
</organism>
<dbReference type="RefSeq" id="WP_066661863.1">
    <property type="nucleotide sequence ID" value="NZ_CP011402.1"/>
</dbReference>
<proteinExistence type="predicted"/>
<dbReference type="PANTHER" id="PTHR31609:SF1">
    <property type="entry name" value="CARBOHYDRATE DEACETYLASE"/>
    <property type="match status" value="1"/>
</dbReference>
<evidence type="ECO:0000256" key="4">
    <source>
        <dbReference type="ARBA" id="ARBA00022842"/>
    </source>
</evidence>
<keyword evidence="3" id="KW-0378">Hydrolase</keyword>
<dbReference type="GO" id="GO:0005975">
    <property type="term" value="P:carbohydrate metabolic process"/>
    <property type="evidence" value="ECO:0007669"/>
    <property type="project" value="InterPro"/>
</dbReference>
<reference evidence="7" key="1">
    <citation type="submission" date="2016-10" db="EMBL/GenBank/DDBJ databases">
        <authorList>
            <person name="Varghese N."/>
        </authorList>
    </citation>
    <scope>NUCLEOTIDE SEQUENCE [LARGE SCALE GENOMIC DNA]</scope>
    <source>
        <strain evidence="7">DSM 21843</strain>
    </source>
</reference>
<keyword evidence="2" id="KW-0479">Metal-binding</keyword>
<evidence type="ECO:0000256" key="1">
    <source>
        <dbReference type="ARBA" id="ARBA00001946"/>
    </source>
</evidence>
<evidence type="ECO:0000313" key="7">
    <source>
        <dbReference type="Proteomes" id="UP000182975"/>
    </source>
</evidence>
<evidence type="ECO:0000256" key="3">
    <source>
        <dbReference type="ARBA" id="ARBA00022801"/>
    </source>
</evidence>
<sequence length="297" mass="32950">MTYAQAPDIIYHADDYGITPAQSELILSYAKACGGTGALNSVSVMVNAPSFSESIPLLQKQQENILASLHVNVVEGPCCADPKSIPLLVDDKGIFRQSFASMLKLSFSSQKAKLTNQLSTEIGAQLDRHLAALPHAKDALRIDSHQHFHLIPAVFDALLRAVESRGCTIAFLRIPAEPVLPFLKTPRVWLRIPAINWVKHWLLNFLWRMDKKNLPNYQDISAIFCGINFSGHMTPERVAAVLPAFKAYARKRNMPLELLFHPGAVPQEDALNPKLTGFVEFYTSPLRGIEGEALRSL</sequence>
<dbReference type="GO" id="GO:0046872">
    <property type="term" value="F:metal ion binding"/>
    <property type="evidence" value="ECO:0007669"/>
    <property type="project" value="UniProtKB-KW"/>
</dbReference>
<gene>
    <name evidence="6" type="ORF">SAMN02910314_01218</name>
</gene>
<dbReference type="PANTHER" id="PTHR31609">
    <property type="entry name" value="YDJC DEACETYLASE FAMILY MEMBER"/>
    <property type="match status" value="1"/>
</dbReference>
<dbReference type="Gene3D" id="3.20.20.370">
    <property type="entry name" value="Glycoside hydrolase/deacetylase"/>
    <property type="match status" value="1"/>
</dbReference>
<evidence type="ECO:0000256" key="5">
    <source>
        <dbReference type="ARBA" id="ARBA00023277"/>
    </source>
</evidence>
<keyword evidence="4" id="KW-0460">Magnesium</keyword>
<dbReference type="GO" id="GO:0016787">
    <property type="term" value="F:hydrolase activity"/>
    <property type="evidence" value="ECO:0007669"/>
    <property type="project" value="UniProtKB-KW"/>
</dbReference>
<dbReference type="Proteomes" id="UP000182975">
    <property type="component" value="Unassembled WGS sequence"/>
</dbReference>
<accession>A0A172RXP4</accession>
<name>A0A172RXP4_9ACTN</name>
<dbReference type="EMBL" id="FOEC01000007">
    <property type="protein sequence ID" value="SEO79552.1"/>
    <property type="molecule type" value="Genomic_DNA"/>
</dbReference>
<comment type="cofactor">
    <cofactor evidence="1">
        <name>Mg(2+)</name>
        <dbReference type="ChEBI" id="CHEBI:18420"/>
    </cofactor>
</comment>